<dbReference type="Pfam" id="PF12763">
    <property type="entry name" value="EH"/>
    <property type="match status" value="3"/>
</dbReference>
<evidence type="ECO:0000256" key="12">
    <source>
        <dbReference type="SAM" id="SignalP"/>
    </source>
</evidence>
<gene>
    <name evidence="15" type="ORF">QC761_206820</name>
</gene>
<evidence type="ECO:0000259" key="13">
    <source>
        <dbReference type="PROSITE" id="PS50031"/>
    </source>
</evidence>
<keyword evidence="5" id="KW-0254">Endocytosis</keyword>
<keyword evidence="16" id="KW-1185">Reference proteome</keyword>
<dbReference type="PROSITE" id="PS50222">
    <property type="entry name" value="EF_HAND_2"/>
    <property type="match status" value="3"/>
</dbReference>
<evidence type="ECO:0000256" key="6">
    <source>
        <dbReference type="ARBA" id="ARBA00022753"/>
    </source>
</evidence>
<dbReference type="Gene3D" id="1.10.238.10">
    <property type="entry name" value="EF-hand"/>
    <property type="match status" value="3"/>
</dbReference>
<feature type="domain" description="EH" evidence="13">
    <location>
        <begin position="201"/>
        <end position="269"/>
    </location>
</feature>
<reference evidence="15 16" key="1">
    <citation type="journal article" date="2023" name="bioRxiv">
        <title>High-quality genome assemblies of four members of thePodospora anserinaspecies complex.</title>
        <authorList>
            <person name="Ament-Velasquez S.L."/>
            <person name="Vogan A.A."/>
            <person name="Wallerman O."/>
            <person name="Hartmann F."/>
            <person name="Gautier V."/>
            <person name="Silar P."/>
            <person name="Giraud T."/>
            <person name="Johannesson H."/>
        </authorList>
    </citation>
    <scope>NUCLEOTIDE SEQUENCE [LARGE SCALE GENOMIC DNA]</scope>
    <source>
        <strain evidence="15 16">CBS 112042</strain>
    </source>
</reference>
<accession>A0ABR0FRU1</accession>
<evidence type="ECO:0008006" key="17">
    <source>
        <dbReference type="Google" id="ProtNLM"/>
    </source>
</evidence>
<feature type="domain" description="EH" evidence="13">
    <location>
        <begin position="267"/>
        <end position="332"/>
    </location>
</feature>
<dbReference type="InterPro" id="IPR000261">
    <property type="entry name" value="EH_dom"/>
</dbReference>
<dbReference type="RefSeq" id="XP_062735013.1">
    <property type="nucleotide sequence ID" value="XM_062876420.1"/>
</dbReference>
<dbReference type="EMBL" id="JAFFGZ010000004">
    <property type="protein sequence ID" value="KAK4646037.1"/>
    <property type="molecule type" value="Genomic_DNA"/>
</dbReference>
<keyword evidence="10" id="KW-0963">Cytoplasm</keyword>
<comment type="subunit">
    <text evidence="4">Component of the PAN1 actin cytoskeleton-regulatory complex.</text>
</comment>
<dbReference type="GeneID" id="87895902"/>
<evidence type="ECO:0000256" key="4">
    <source>
        <dbReference type="ARBA" id="ARBA00011159"/>
    </source>
</evidence>
<dbReference type="PANTHER" id="PTHR11216:SF170">
    <property type="entry name" value="DYNAMIN ASSOCIATED PROTEIN 160, ISOFORM D"/>
    <property type="match status" value="1"/>
</dbReference>
<dbReference type="SMART" id="SM00054">
    <property type="entry name" value="EFh"/>
    <property type="match status" value="5"/>
</dbReference>
<keyword evidence="10" id="KW-0206">Cytoskeleton</keyword>
<feature type="domain" description="EF-hand" evidence="14">
    <location>
        <begin position="200"/>
        <end position="235"/>
    </location>
</feature>
<proteinExistence type="predicted"/>
<evidence type="ECO:0000256" key="2">
    <source>
        <dbReference type="ARBA" id="ARBA00004134"/>
    </source>
</evidence>
<dbReference type="PROSITE" id="PS00018">
    <property type="entry name" value="EF_HAND_1"/>
    <property type="match status" value="1"/>
</dbReference>
<evidence type="ECO:0000256" key="9">
    <source>
        <dbReference type="ARBA" id="ARBA00023203"/>
    </source>
</evidence>
<protein>
    <recommendedName>
        <fullName evidence="17">Calmodulin</fullName>
    </recommendedName>
</protein>
<comment type="caution">
    <text evidence="15">The sequence shown here is derived from an EMBL/GenBank/DDBJ whole genome shotgun (WGS) entry which is preliminary data.</text>
</comment>
<dbReference type="PANTHER" id="PTHR11216">
    <property type="entry name" value="EH DOMAIN"/>
    <property type="match status" value="1"/>
</dbReference>
<keyword evidence="7" id="KW-0106">Calcium</keyword>
<dbReference type="InterPro" id="IPR011992">
    <property type="entry name" value="EF-hand-dom_pair"/>
</dbReference>
<dbReference type="CDD" id="cd00052">
    <property type="entry name" value="EH"/>
    <property type="match status" value="3"/>
</dbReference>
<feature type="domain" description="EH" evidence="13">
    <location>
        <begin position="342"/>
        <end position="421"/>
    </location>
</feature>
<evidence type="ECO:0000256" key="11">
    <source>
        <dbReference type="ARBA" id="ARBA00025194"/>
    </source>
</evidence>
<evidence type="ECO:0000313" key="16">
    <source>
        <dbReference type="Proteomes" id="UP001322138"/>
    </source>
</evidence>
<sequence>MAPVSITTALLDLVAVVGETAAAVATFCRRSRDARSDLLAVTGELAQLQLVLELLREDTAVIDDGAIPEDVHNRALSTIGNCSNVTEEINKTLGSCERPNRGLQWTFAIKAEVNGQRELLKAHRDTLHMALDAVALLAVKGLKSAKSQASVTVHDVGSDSEELIDVCTAVTIPSTTGDQDLGRIQNTGVVTTYTEEPPHDLRSQWDDIFETLDQDSNGIINGDEAVPFFQQFNLPSQTLAEIWDQADEGSRGYLTKGQFAHAMELIQRARHDQLFNELDTGGKGYLLGTEASPFFEQSCLPVETLGRIWQQVDKDNKGFLSREEFGMVLDRIREEKLVEPEDKARFDEVFARLDVDGKGMIRGEEACVFLNNSKLPDLVLGQIWELADVDTDGYLTKDEFAVAMYMIKQQRMGVTRLPKVVIRGVRFFDS</sequence>
<dbReference type="InterPro" id="IPR002048">
    <property type="entry name" value="EF_hand_dom"/>
</dbReference>
<name>A0ABR0FRU1_9PEZI</name>
<keyword evidence="6" id="KW-0967">Endosome</keyword>
<evidence type="ECO:0000256" key="7">
    <source>
        <dbReference type="ARBA" id="ARBA00022837"/>
    </source>
</evidence>
<keyword evidence="8" id="KW-0175">Coiled coil</keyword>
<evidence type="ECO:0000256" key="5">
    <source>
        <dbReference type="ARBA" id="ARBA00022583"/>
    </source>
</evidence>
<keyword evidence="9" id="KW-0009">Actin-binding</keyword>
<evidence type="ECO:0000256" key="10">
    <source>
        <dbReference type="ARBA" id="ARBA00023212"/>
    </source>
</evidence>
<feature type="chain" id="PRO_5046733716" description="Calmodulin" evidence="12">
    <location>
        <begin position="23"/>
        <end position="430"/>
    </location>
</feature>
<feature type="signal peptide" evidence="12">
    <location>
        <begin position="1"/>
        <end position="22"/>
    </location>
</feature>
<dbReference type="PROSITE" id="PS50031">
    <property type="entry name" value="EH"/>
    <property type="match status" value="3"/>
</dbReference>
<feature type="domain" description="EF-hand" evidence="14">
    <location>
        <begin position="375"/>
        <end position="410"/>
    </location>
</feature>
<evidence type="ECO:0000256" key="3">
    <source>
        <dbReference type="ARBA" id="ARBA00004413"/>
    </source>
</evidence>
<feature type="domain" description="EF-hand" evidence="14">
    <location>
        <begin position="300"/>
        <end position="335"/>
    </location>
</feature>
<dbReference type="SMART" id="SM00027">
    <property type="entry name" value="EH"/>
    <property type="match status" value="2"/>
</dbReference>
<dbReference type="Proteomes" id="UP001322138">
    <property type="component" value="Unassembled WGS sequence"/>
</dbReference>
<keyword evidence="12" id="KW-0732">Signal</keyword>
<evidence type="ECO:0000256" key="1">
    <source>
        <dbReference type="ARBA" id="ARBA00004125"/>
    </source>
</evidence>
<comment type="function">
    <text evidence="11">Component of the PAN1 actin cytoskeleton-regulatory complex required for the internalization of endosomes during actin-coupled endocytosis. The complex links the site of endocytosis to the cell membrane-associated actin cytoskeleton. Mediates uptake of external molecules and vacuolar degradation of plasma membrane proteins. Plays a role in the proper organization of the cell membrane-associated actin cytoskeleton and promotes its destabilization.</text>
</comment>
<dbReference type="InterPro" id="IPR018247">
    <property type="entry name" value="EF_Hand_1_Ca_BS"/>
</dbReference>
<evidence type="ECO:0000256" key="8">
    <source>
        <dbReference type="ARBA" id="ARBA00023054"/>
    </source>
</evidence>
<evidence type="ECO:0000313" key="15">
    <source>
        <dbReference type="EMBL" id="KAK4646037.1"/>
    </source>
</evidence>
<evidence type="ECO:0000259" key="14">
    <source>
        <dbReference type="PROSITE" id="PS50222"/>
    </source>
</evidence>
<comment type="subcellular location">
    <subcellularLocation>
        <location evidence="3">Cell membrane</location>
        <topology evidence="3">Peripheral membrane protein</topology>
        <orientation evidence="3">Cytoplasmic side</orientation>
    </subcellularLocation>
    <subcellularLocation>
        <location evidence="2">Cytoplasm</location>
        <location evidence="2">Cytoskeleton</location>
        <location evidence="2">Actin patch</location>
    </subcellularLocation>
    <subcellularLocation>
        <location evidence="1">Endosome membrane</location>
        <topology evidence="1">Peripheral membrane protein</topology>
        <orientation evidence="1">Cytoplasmic side</orientation>
    </subcellularLocation>
</comment>
<dbReference type="SUPFAM" id="SSF47473">
    <property type="entry name" value="EF-hand"/>
    <property type="match status" value="2"/>
</dbReference>
<organism evidence="15 16">
    <name type="scientific">Podospora bellae-mahoneyi</name>
    <dbReference type="NCBI Taxonomy" id="2093777"/>
    <lineage>
        <taxon>Eukaryota</taxon>
        <taxon>Fungi</taxon>
        <taxon>Dikarya</taxon>
        <taxon>Ascomycota</taxon>
        <taxon>Pezizomycotina</taxon>
        <taxon>Sordariomycetes</taxon>
        <taxon>Sordariomycetidae</taxon>
        <taxon>Sordariales</taxon>
        <taxon>Podosporaceae</taxon>
        <taxon>Podospora</taxon>
    </lineage>
</organism>